<dbReference type="SUPFAM" id="SSF55469">
    <property type="entry name" value="FMN-dependent nitroreductase-like"/>
    <property type="match status" value="2"/>
</dbReference>
<dbReference type="AlphaFoldDB" id="A0A1H1V6Q2"/>
<sequence>MASPIVSRARAQAFYRAVVTAGRAPSAHNTQPWRWRASGPVLDLLAGPAGHLAMIGCGAALHHARLSLAAQGWRATVERRSRSARSGPLARLRLEGRAPASPGTARLARAVRQRHTDPRPVTGRAITAEEMRNLVRAFHSHDVGLHVLRPHQVLDLAVAVAGEGAADPAEQQWHEQLALWTGGDRIVGAADRGRLPVRCGSRDRAATFAVLHGRGDHDMDWLYAGEALSAGWLAATQQGVSVLPFSAPIERADAREMLRRAVPEAAQPYVMIRLGRHATQAVAGPTSRLGVRQIIDRGTRRQTV</sequence>
<dbReference type="STRING" id="113562.SAMN04489716_1661"/>
<reference evidence="1 2" key="1">
    <citation type="submission" date="2016-10" db="EMBL/GenBank/DDBJ databases">
        <authorList>
            <person name="de Groot N.N."/>
        </authorList>
    </citation>
    <scope>NUCLEOTIDE SEQUENCE [LARGE SCALE GENOMIC DNA]</scope>
    <source>
        <strain evidence="1 2">DSM 43941</strain>
    </source>
</reference>
<dbReference type="PANTHER" id="PTHR23026">
    <property type="entry name" value="NADPH NITROREDUCTASE"/>
    <property type="match status" value="1"/>
</dbReference>
<proteinExistence type="predicted"/>
<evidence type="ECO:0000313" key="2">
    <source>
        <dbReference type="Proteomes" id="UP000198688"/>
    </source>
</evidence>
<name>A0A1H1V6Q2_9ACTN</name>
<dbReference type="EMBL" id="LT629758">
    <property type="protein sequence ID" value="SDS80392.1"/>
    <property type="molecule type" value="Genomic_DNA"/>
</dbReference>
<gene>
    <name evidence="1" type="ORF">SAMN04489716_1661</name>
</gene>
<dbReference type="Proteomes" id="UP000198688">
    <property type="component" value="Chromosome I"/>
</dbReference>
<evidence type="ECO:0000313" key="1">
    <source>
        <dbReference type="EMBL" id="SDS80392.1"/>
    </source>
</evidence>
<dbReference type="Gene3D" id="3.40.109.10">
    <property type="entry name" value="NADH Oxidase"/>
    <property type="match status" value="1"/>
</dbReference>
<dbReference type="OrthoDB" id="8156917at2"/>
<dbReference type="PANTHER" id="PTHR23026:SF123">
    <property type="entry name" value="NAD(P)H NITROREDUCTASE RV3131-RELATED"/>
    <property type="match status" value="1"/>
</dbReference>
<accession>A0A1H1V6Q2</accession>
<dbReference type="RefSeq" id="WP_092543063.1">
    <property type="nucleotide sequence ID" value="NZ_BOMJ01000076.1"/>
</dbReference>
<keyword evidence="2" id="KW-1185">Reference proteome</keyword>
<evidence type="ECO:0008006" key="3">
    <source>
        <dbReference type="Google" id="ProtNLM"/>
    </source>
</evidence>
<dbReference type="GO" id="GO:0016491">
    <property type="term" value="F:oxidoreductase activity"/>
    <property type="evidence" value="ECO:0007669"/>
    <property type="project" value="InterPro"/>
</dbReference>
<protein>
    <recommendedName>
        <fullName evidence="3">Nitroreductase family protein</fullName>
    </recommendedName>
</protein>
<dbReference type="InterPro" id="IPR050627">
    <property type="entry name" value="Nitroreductase/BluB"/>
</dbReference>
<organism evidence="1 2">
    <name type="scientific">Actinoplanes derwentensis</name>
    <dbReference type="NCBI Taxonomy" id="113562"/>
    <lineage>
        <taxon>Bacteria</taxon>
        <taxon>Bacillati</taxon>
        <taxon>Actinomycetota</taxon>
        <taxon>Actinomycetes</taxon>
        <taxon>Micromonosporales</taxon>
        <taxon>Micromonosporaceae</taxon>
        <taxon>Actinoplanes</taxon>
    </lineage>
</organism>
<dbReference type="InterPro" id="IPR000415">
    <property type="entry name" value="Nitroreductase-like"/>
</dbReference>